<dbReference type="InterPro" id="IPR002579">
    <property type="entry name" value="Met_Sox_Rdtase_MsrB_dom"/>
</dbReference>
<evidence type="ECO:0000256" key="8">
    <source>
        <dbReference type="SAM" id="Coils"/>
    </source>
</evidence>
<dbReference type="InterPro" id="IPR036509">
    <property type="entry name" value="Met_Sox_Rdtase_MsrA_sf"/>
</dbReference>
<keyword evidence="1 7" id="KW-0560">Oxidoreductase</keyword>
<evidence type="ECO:0000256" key="7">
    <source>
        <dbReference type="HAMAP-Rule" id="MF_01401"/>
    </source>
</evidence>
<dbReference type="RefSeq" id="WP_009492949.1">
    <property type="nucleotide sequence ID" value="NZ_AMZQ01000001.1"/>
</dbReference>
<dbReference type="GO" id="GO:0008113">
    <property type="term" value="F:peptide-methionine (S)-S-oxide reductase activity"/>
    <property type="evidence" value="ECO:0007669"/>
    <property type="project" value="UniProtKB-UniRule"/>
</dbReference>
<comment type="similarity">
    <text evidence="7">Belongs to the MsrA Met sulfoxide reductase family.</text>
</comment>
<dbReference type="SUPFAM" id="SSF55068">
    <property type="entry name" value="Peptide methionine sulfoxide reductase"/>
    <property type="match status" value="1"/>
</dbReference>
<sequence>MLGKTLKTAGIVGALALFLGIFLNLQGEQMNHENETKEPVAANKTIVLAGGCFWGTEAYLKQLPGVVSTYTAYANSKVPNPSYEQVCTGDTNAAEAVWVEYDEYVIDLPHLLKFYFNTIDPTSLNKQGGDRGTQYRTGIYYTDAADEPAIRAFISQQQKNYKAPIVTEVAPLENIYKAEEYHQDYLDKNPHGYCHVTFESLPKKGEILSDKKRDMKQNLQNYKNKDDAALKNELSAISYEVVKHAATERPHSSELNAEERIGIYVDITNGQPLFSSYDKFDAGCGWPSFTKPIDASLIAEKSDLSHGMVRTEVKTAMSDSHLGHVFDDGPRDKGGLRYCINGAALRFVPKEEMEKEGYGYLIPYLDAQYSKK</sequence>
<dbReference type="STRING" id="1244083.CSUNSWCD_443"/>
<dbReference type="PANTHER" id="PTHR42799">
    <property type="entry name" value="MITOCHONDRIAL PEPTIDE METHIONINE SULFOXIDE REDUCTASE"/>
    <property type="match status" value="1"/>
</dbReference>
<comment type="catalytic activity">
    <reaction evidence="6 7">
        <text>[thioredoxin]-disulfide + L-methionine + H2O = L-methionine (S)-S-oxide + [thioredoxin]-dithiol</text>
        <dbReference type="Rhea" id="RHEA:19993"/>
        <dbReference type="Rhea" id="RHEA-COMP:10698"/>
        <dbReference type="Rhea" id="RHEA-COMP:10700"/>
        <dbReference type="ChEBI" id="CHEBI:15377"/>
        <dbReference type="ChEBI" id="CHEBI:29950"/>
        <dbReference type="ChEBI" id="CHEBI:50058"/>
        <dbReference type="ChEBI" id="CHEBI:57844"/>
        <dbReference type="ChEBI" id="CHEBI:58772"/>
        <dbReference type="EC" id="1.8.4.11"/>
    </reaction>
</comment>
<evidence type="ECO:0000313" key="10">
    <source>
        <dbReference type="EMBL" id="EKU12503.1"/>
    </source>
</evidence>
<evidence type="ECO:0000256" key="4">
    <source>
        <dbReference type="ARBA" id="ARBA00047806"/>
    </source>
</evidence>
<dbReference type="Pfam" id="PF01625">
    <property type="entry name" value="PMSR"/>
    <property type="match status" value="1"/>
</dbReference>
<organism evidence="10 11">
    <name type="scientific">Campylobacter showae CSUNSWCD</name>
    <dbReference type="NCBI Taxonomy" id="1244083"/>
    <lineage>
        <taxon>Bacteria</taxon>
        <taxon>Pseudomonadati</taxon>
        <taxon>Campylobacterota</taxon>
        <taxon>Epsilonproteobacteria</taxon>
        <taxon>Campylobacterales</taxon>
        <taxon>Campylobacteraceae</taxon>
        <taxon>Campylobacter</taxon>
    </lineage>
</organism>
<dbReference type="OrthoDB" id="4174719at2"/>
<evidence type="ECO:0000256" key="3">
    <source>
        <dbReference type="ARBA" id="ARBA00024679"/>
    </source>
</evidence>
<dbReference type="PROSITE" id="PS51790">
    <property type="entry name" value="MSRB"/>
    <property type="match status" value="1"/>
</dbReference>
<evidence type="ECO:0000256" key="2">
    <source>
        <dbReference type="ARBA" id="ARBA00023268"/>
    </source>
</evidence>
<dbReference type="Pfam" id="PF01641">
    <property type="entry name" value="SelR"/>
    <property type="match status" value="1"/>
</dbReference>
<reference evidence="10 11" key="1">
    <citation type="journal article" date="2013" name="Genome Announc.">
        <title>Genome Sequence of Campylobacter showae UNSWCD, Isolated from a Patient with Crohn's Disease.</title>
        <authorList>
            <person name="Tay A.P."/>
            <person name="Kaakoush N.O."/>
            <person name="Deshpande N.P."/>
            <person name="Chen Z."/>
            <person name="Mitchell H."/>
            <person name="Wilkins M.R."/>
        </authorList>
    </citation>
    <scope>NUCLEOTIDE SEQUENCE [LARGE SCALE GENOMIC DNA]</scope>
    <source>
        <strain evidence="10 11">CSUNSWCD</strain>
    </source>
</reference>
<dbReference type="GO" id="GO:0033744">
    <property type="term" value="F:L-methionine:thioredoxin-disulfide S-oxidoreductase activity"/>
    <property type="evidence" value="ECO:0007669"/>
    <property type="project" value="RHEA"/>
</dbReference>
<feature type="coiled-coil region" evidence="8">
    <location>
        <begin position="205"/>
        <end position="232"/>
    </location>
</feature>
<dbReference type="EMBL" id="AMZQ01000001">
    <property type="protein sequence ID" value="EKU12503.1"/>
    <property type="molecule type" value="Genomic_DNA"/>
</dbReference>
<feature type="active site" evidence="7">
    <location>
        <position position="52"/>
    </location>
</feature>
<comment type="catalytic activity">
    <reaction evidence="4 7">
        <text>L-methionyl-[protein] + [thioredoxin]-disulfide + H2O = L-methionyl-(S)-S-oxide-[protein] + [thioredoxin]-dithiol</text>
        <dbReference type="Rhea" id="RHEA:14217"/>
        <dbReference type="Rhea" id="RHEA-COMP:10698"/>
        <dbReference type="Rhea" id="RHEA-COMP:10700"/>
        <dbReference type="Rhea" id="RHEA-COMP:12313"/>
        <dbReference type="Rhea" id="RHEA-COMP:12315"/>
        <dbReference type="ChEBI" id="CHEBI:15377"/>
        <dbReference type="ChEBI" id="CHEBI:16044"/>
        <dbReference type="ChEBI" id="CHEBI:29950"/>
        <dbReference type="ChEBI" id="CHEBI:44120"/>
        <dbReference type="ChEBI" id="CHEBI:50058"/>
        <dbReference type="EC" id="1.8.4.11"/>
    </reaction>
</comment>
<keyword evidence="2" id="KW-0511">Multifunctional enzyme</keyword>
<evidence type="ECO:0000313" key="11">
    <source>
        <dbReference type="Proteomes" id="UP000011939"/>
    </source>
</evidence>
<dbReference type="eggNOG" id="COG0229">
    <property type="taxonomic scope" value="Bacteria"/>
</dbReference>
<dbReference type="GO" id="GO:0034599">
    <property type="term" value="P:cellular response to oxidative stress"/>
    <property type="evidence" value="ECO:0007669"/>
    <property type="project" value="TreeGrafter"/>
</dbReference>
<gene>
    <name evidence="7" type="primary">msrA</name>
    <name evidence="10" type="ORF">CSUNSWCD_443</name>
</gene>
<evidence type="ECO:0000256" key="6">
    <source>
        <dbReference type="ARBA" id="ARBA00048782"/>
    </source>
</evidence>
<evidence type="ECO:0000256" key="5">
    <source>
        <dbReference type="ARBA" id="ARBA00048488"/>
    </source>
</evidence>
<dbReference type="InterPro" id="IPR011057">
    <property type="entry name" value="Mss4-like_sf"/>
</dbReference>
<dbReference type="Gene3D" id="3.30.1060.10">
    <property type="entry name" value="Peptide methionine sulphoxide reductase MsrA"/>
    <property type="match status" value="1"/>
</dbReference>
<dbReference type="PANTHER" id="PTHR42799:SF2">
    <property type="entry name" value="MITOCHONDRIAL PEPTIDE METHIONINE SULFOXIDE REDUCTASE"/>
    <property type="match status" value="1"/>
</dbReference>
<dbReference type="NCBIfam" id="TIGR00357">
    <property type="entry name" value="peptide-methionine (R)-S-oxide reductase MsrB"/>
    <property type="match status" value="1"/>
</dbReference>
<dbReference type="SUPFAM" id="SSF51316">
    <property type="entry name" value="Mss4-like"/>
    <property type="match status" value="1"/>
</dbReference>
<name>M5ITA9_9BACT</name>
<comment type="catalytic activity">
    <reaction evidence="5">
        <text>L-methionyl-[protein] + [thioredoxin]-disulfide + H2O = L-methionyl-(R)-S-oxide-[protein] + [thioredoxin]-dithiol</text>
        <dbReference type="Rhea" id="RHEA:24164"/>
        <dbReference type="Rhea" id="RHEA-COMP:10698"/>
        <dbReference type="Rhea" id="RHEA-COMP:10700"/>
        <dbReference type="Rhea" id="RHEA-COMP:12313"/>
        <dbReference type="Rhea" id="RHEA-COMP:12314"/>
        <dbReference type="ChEBI" id="CHEBI:15377"/>
        <dbReference type="ChEBI" id="CHEBI:16044"/>
        <dbReference type="ChEBI" id="CHEBI:29950"/>
        <dbReference type="ChEBI" id="CHEBI:45764"/>
        <dbReference type="ChEBI" id="CHEBI:50058"/>
        <dbReference type="EC" id="1.8.4.12"/>
    </reaction>
</comment>
<dbReference type="Gene3D" id="2.170.150.20">
    <property type="entry name" value="Peptide methionine sulfoxide reductase"/>
    <property type="match status" value="1"/>
</dbReference>
<dbReference type="PATRIC" id="fig|1244083.3.peg.449"/>
<dbReference type="GO" id="GO:0033743">
    <property type="term" value="F:peptide-methionine (R)-S-oxide reductase activity"/>
    <property type="evidence" value="ECO:0007669"/>
    <property type="project" value="UniProtKB-EC"/>
</dbReference>
<dbReference type="InterPro" id="IPR002569">
    <property type="entry name" value="Met_Sox_Rdtase_MsrA_dom"/>
</dbReference>
<keyword evidence="8" id="KW-0175">Coiled coil</keyword>
<accession>M5ITA9</accession>
<feature type="domain" description="MsrB" evidence="9">
    <location>
        <begin position="227"/>
        <end position="350"/>
    </location>
</feature>
<dbReference type="NCBIfam" id="TIGR00401">
    <property type="entry name" value="msrA"/>
    <property type="match status" value="1"/>
</dbReference>
<dbReference type="FunFam" id="2.170.150.20:FF:000003">
    <property type="entry name" value="Peptide methionine sulfoxide reductase MsrB"/>
    <property type="match status" value="1"/>
</dbReference>
<proteinExistence type="inferred from homology"/>
<protein>
    <recommendedName>
        <fullName evidence="7">Peptide methionine sulfoxide reductase MsrA</fullName>
        <shortName evidence="7">Protein-methionine-S-oxide reductase</shortName>
        <ecNumber evidence="7">1.8.4.11</ecNumber>
    </recommendedName>
    <alternativeName>
        <fullName evidence="7">Peptide-methionine (S)-S-oxide reductase</fullName>
        <shortName evidence="7">Peptide Met(O) reductase</shortName>
    </alternativeName>
</protein>
<dbReference type="InterPro" id="IPR050162">
    <property type="entry name" value="MsrA_MetSO_reductase"/>
</dbReference>
<evidence type="ECO:0000256" key="1">
    <source>
        <dbReference type="ARBA" id="ARBA00023002"/>
    </source>
</evidence>
<comment type="function">
    <text evidence="3 7">Has an important function as a repair enzyme for proteins that have been inactivated by oxidation. Catalyzes the reversible oxidation-reduction of methionine sulfoxide in proteins to methionine.</text>
</comment>
<evidence type="ECO:0000259" key="9">
    <source>
        <dbReference type="PROSITE" id="PS51790"/>
    </source>
</evidence>
<dbReference type="Proteomes" id="UP000011939">
    <property type="component" value="Unassembled WGS sequence"/>
</dbReference>
<dbReference type="EC" id="1.8.4.11" evidence="7"/>
<dbReference type="eggNOG" id="COG0225">
    <property type="taxonomic scope" value="Bacteria"/>
</dbReference>
<comment type="caution">
    <text evidence="10">The sequence shown here is derived from an EMBL/GenBank/DDBJ whole genome shotgun (WGS) entry which is preliminary data.</text>
</comment>
<dbReference type="HAMAP" id="MF_01401">
    <property type="entry name" value="MsrA"/>
    <property type="match status" value="1"/>
</dbReference>
<dbReference type="GO" id="GO:0005737">
    <property type="term" value="C:cytoplasm"/>
    <property type="evidence" value="ECO:0007669"/>
    <property type="project" value="TreeGrafter"/>
</dbReference>
<dbReference type="AlphaFoldDB" id="M5ITA9"/>